<sequence>MLSNPLAPIFVLKQTSPHSLAPHKIPLNLIFHASFQATIKMCKGFQPNEKDRLKIKGFYLHLSFSSPTENVSVPDYLTLHYLPRISESPLDINESNIRSNSPGFVTLHRVVSAEKVTRVIYGSRDRVKASEGVKFEIFMADVKVIKGIFMKDYEIEENWRIDCKCALENDDFKVKGAEVCVAVKARAAALITVKVEMTVRKRRLSRRRSCFQKLEEIPEQNEFEFDGSTCCCSECEGNSDSDSVDTAETEGVGWAVDVGIWVMCLGVGVGYLVSRASSKSLRRKRFI</sequence>
<keyword evidence="3" id="KW-1185">Reference proteome</keyword>
<evidence type="ECO:0000313" key="2">
    <source>
        <dbReference type="EMBL" id="KAK4369636.1"/>
    </source>
</evidence>
<dbReference type="EMBL" id="JAVYJV010000006">
    <property type="protein sequence ID" value="KAK4369636.1"/>
    <property type="molecule type" value="Genomic_DNA"/>
</dbReference>
<proteinExistence type="predicted"/>
<evidence type="ECO:0000256" key="1">
    <source>
        <dbReference type="SAM" id="Phobius"/>
    </source>
</evidence>
<reference evidence="2" key="1">
    <citation type="submission" date="2023-12" db="EMBL/GenBank/DDBJ databases">
        <title>Genome assembly of Anisodus tanguticus.</title>
        <authorList>
            <person name="Wang Y.-J."/>
        </authorList>
    </citation>
    <scope>NUCLEOTIDE SEQUENCE</scope>
    <source>
        <strain evidence="2">KB-2021</strain>
        <tissue evidence="2">Leaf</tissue>
    </source>
</reference>
<comment type="caution">
    <text evidence="2">The sequence shown here is derived from an EMBL/GenBank/DDBJ whole genome shotgun (WGS) entry which is preliminary data.</text>
</comment>
<keyword evidence="1" id="KW-0812">Transmembrane</keyword>
<gene>
    <name evidence="2" type="ORF">RND71_013428</name>
</gene>
<keyword evidence="1" id="KW-0472">Membrane</keyword>
<feature type="transmembrane region" description="Helical" evidence="1">
    <location>
        <begin position="252"/>
        <end position="274"/>
    </location>
</feature>
<accession>A0AAE1SIZ2</accession>
<organism evidence="2 3">
    <name type="scientific">Anisodus tanguticus</name>
    <dbReference type="NCBI Taxonomy" id="243964"/>
    <lineage>
        <taxon>Eukaryota</taxon>
        <taxon>Viridiplantae</taxon>
        <taxon>Streptophyta</taxon>
        <taxon>Embryophyta</taxon>
        <taxon>Tracheophyta</taxon>
        <taxon>Spermatophyta</taxon>
        <taxon>Magnoliopsida</taxon>
        <taxon>eudicotyledons</taxon>
        <taxon>Gunneridae</taxon>
        <taxon>Pentapetalae</taxon>
        <taxon>asterids</taxon>
        <taxon>lamiids</taxon>
        <taxon>Solanales</taxon>
        <taxon>Solanaceae</taxon>
        <taxon>Solanoideae</taxon>
        <taxon>Hyoscyameae</taxon>
        <taxon>Anisodus</taxon>
    </lineage>
</organism>
<keyword evidence="1" id="KW-1133">Transmembrane helix</keyword>
<evidence type="ECO:0000313" key="3">
    <source>
        <dbReference type="Proteomes" id="UP001291623"/>
    </source>
</evidence>
<dbReference type="PANTHER" id="PTHR37244:SF1">
    <property type="entry name" value="NADP-SPECIFIC GLUTAMATE DEHYDROGENASE"/>
    <property type="match status" value="1"/>
</dbReference>
<name>A0AAE1SIZ2_9SOLA</name>
<dbReference type="PANTHER" id="PTHR37244">
    <property type="entry name" value="NADP-SPECIFIC GLUTAMATE DEHYDROGENASE"/>
    <property type="match status" value="1"/>
</dbReference>
<protein>
    <submittedName>
        <fullName evidence="2">Uncharacterized protein</fullName>
    </submittedName>
</protein>
<dbReference type="AlphaFoldDB" id="A0AAE1SIZ2"/>
<dbReference type="Proteomes" id="UP001291623">
    <property type="component" value="Unassembled WGS sequence"/>
</dbReference>